<proteinExistence type="predicted"/>
<gene>
    <name evidence="1" type="ORF">SLEP1_g15812</name>
</gene>
<evidence type="ECO:0000313" key="2">
    <source>
        <dbReference type="Proteomes" id="UP001054252"/>
    </source>
</evidence>
<sequence>MQGEDYPNLWKVTPETADHLDIHFRLICFSGIFLSQFGTAYPCDPRSFLSWHSRAWGRRTSSGGLSLELMLGGSCRRDWGMFDILIVGEHGGKRIVLCSMFLEFCIRGLQWVGVHNLDILV</sequence>
<protein>
    <submittedName>
        <fullName evidence="1">Uncharacterized protein</fullName>
    </submittedName>
</protein>
<name>A0AAV5IUL7_9ROSI</name>
<keyword evidence="2" id="KW-1185">Reference proteome</keyword>
<dbReference type="AlphaFoldDB" id="A0AAV5IUL7"/>
<dbReference type="Proteomes" id="UP001054252">
    <property type="component" value="Unassembled WGS sequence"/>
</dbReference>
<organism evidence="1 2">
    <name type="scientific">Rubroshorea leprosula</name>
    <dbReference type="NCBI Taxonomy" id="152421"/>
    <lineage>
        <taxon>Eukaryota</taxon>
        <taxon>Viridiplantae</taxon>
        <taxon>Streptophyta</taxon>
        <taxon>Embryophyta</taxon>
        <taxon>Tracheophyta</taxon>
        <taxon>Spermatophyta</taxon>
        <taxon>Magnoliopsida</taxon>
        <taxon>eudicotyledons</taxon>
        <taxon>Gunneridae</taxon>
        <taxon>Pentapetalae</taxon>
        <taxon>rosids</taxon>
        <taxon>malvids</taxon>
        <taxon>Malvales</taxon>
        <taxon>Dipterocarpaceae</taxon>
        <taxon>Rubroshorea</taxon>
    </lineage>
</organism>
<comment type="caution">
    <text evidence="1">The sequence shown here is derived from an EMBL/GenBank/DDBJ whole genome shotgun (WGS) entry which is preliminary data.</text>
</comment>
<evidence type="ECO:0000313" key="1">
    <source>
        <dbReference type="EMBL" id="GKV03524.1"/>
    </source>
</evidence>
<dbReference type="EMBL" id="BPVZ01000020">
    <property type="protein sequence ID" value="GKV03524.1"/>
    <property type="molecule type" value="Genomic_DNA"/>
</dbReference>
<reference evidence="1 2" key="1">
    <citation type="journal article" date="2021" name="Commun. Biol.">
        <title>The genome of Shorea leprosula (Dipterocarpaceae) highlights the ecological relevance of drought in aseasonal tropical rainforests.</title>
        <authorList>
            <person name="Ng K.K.S."/>
            <person name="Kobayashi M.J."/>
            <person name="Fawcett J.A."/>
            <person name="Hatakeyama M."/>
            <person name="Paape T."/>
            <person name="Ng C.H."/>
            <person name="Ang C.C."/>
            <person name="Tnah L.H."/>
            <person name="Lee C.T."/>
            <person name="Nishiyama T."/>
            <person name="Sese J."/>
            <person name="O'Brien M.J."/>
            <person name="Copetti D."/>
            <person name="Mohd Noor M.I."/>
            <person name="Ong R.C."/>
            <person name="Putra M."/>
            <person name="Sireger I.Z."/>
            <person name="Indrioko S."/>
            <person name="Kosugi Y."/>
            <person name="Izuno A."/>
            <person name="Isagi Y."/>
            <person name="Lee S.L."/>
            <person name="Shimizu K.K."/>
        </authorList>
    </citation>
    <scope>NUCLEOTIDE SEQUENCE [LARGE SCALE GENOMIC DNA]</scope>
    <source>
        <strain evidence="1">214</strain>
    </source>
</reference>
<accession>A0AAV5IUL7</accession>